<accession>A0ABU8U3G4</accession>
<keyword evidence="2" id="KW-1185">Reference proteome</keyword>
<comment type="caution">
    <text evidence="1">The sequence shown here is derived from an EMBL/GenBank/DDBJ whole genome shotgun (WGS) entry which is preliminary data.</text>
</comment>
<sequence>MLDLLDPAANHAASLSARKLAADAFSMDAVLDTLLPVYEGALRD</sequence>
<evidence type="ECO:0000313" key="2">
    <source>
        <dbReference type="Proteomes" id="UP001382904"/>
    </source>
</evidence>
<reference evidence="1 2" key="1">
    <citation type="submission" date="2024-03" db="EMBL/GenBank/DDBJ databases">
        <title>Novel Streptomyces species of biotechnological and ecological value are a feature of Machair soil.</title>
        <authorList>
            <person name="Prole J.R."/>
            <person name="Goodfellow M."/>
            <person name="Allenby N."/>
            <person name="Ward A.C."/>
        </authorList>
    </citation>
    <scope>NUCLEOTIDE SEQUENCE [LARGE SCALE GENOMIC DNA]</scope>
    <source>
        <strain evidence="1 2">MS1.HAVA.3</strain>
    </source>
</reference>
<dbReference type="EMBL" id="JBBKAM010000002">
    <property type="protein sequence ID" value="MEJ8642404.1"/>
    <property type="molecule type" value="Genomic_DNA"/>
</dbReference>
<dbReference type="Proteomes" id="UP001382904">
    <property type="component" value="Unassembled WGS sequence"/>
</dbReference>
<organism evidence="1 2">
    <name type="scientific">Streptomyces caledonius</name>
    <dbReference type="NCBI Taxonomy" id="3134107"/>
    <lineage>
        <taxon>Bacteria</taxon>
        <taxon>Bacillati</taxon>
        <taxon>Actinomycetota</taxon>
        <taxon>Actinomycetes</taxon>
        <taxon>Kitasatosporales</taxon>
        <taxon>Streptomycetaceae</taxon>
        <taxon>Streptomyces</taxon>
    </lineage>
</organism>
<gene>
    <name evidence="1" type="ORF">WKI68_15215</name>
</gene>
<name>A0ABU8U3G4_9ACTN</name>
<evidence type="ECO:0000313" key="1">
    <source>
        <dbReference type="EMBL" id="MEJ8642404.1"/>
    </source>
</evidence>
<proteinExistence type="predicted"/>
<protein>
    <submittedName>
        <fullName evidence="1">Uncharacterized protein</fullName>
    </submittedName>
</protein>